<proteinExistence type="predicted"/>
<evidence type="ECO:0000313" key="2">
    <source>
        <dbReference type="Proteomes" id="UP000019335"/>
    </source>
</evidence>
<keyword evidence="2" id="KW-1185">Reference proteome</keyword>
<name>W7TVC8_9STRA</name>
<gene>
    <name evidence="1" type="ORF">Naga_100020g37</name>
</gene>
<evidence type="ECO:0000313" key="1">
    <source>
        <dbReference type="EMBL" id="EWM24274.1"/>
    </source>
</evidence>
<reference evidence="1 2" key="1">
    <citation type="journal article" date="2014" name="Mol. Plant">
        <title>Chromosome Scale Genome Assembly and Transcriptome Profiling of Nannochloropsis gaditana in Nitrogen Depletion.</title>
        <authorList>
            <person name="Corteggiani Carpinelli E."/>
            <person name="Telatin A."/>
            <person name="Vitulo N."/>
            <person name="Forcato C."/>
            <person name="D'Angelo M."/>
            <person name="Schiavon R."/>
            <person name="Vezzi A."/>
            <person name="Giacometti G.M."/>
            <person name="Morosinotto T."/>
            <person name="Valle G."/>
        </authorList>
    </citation>
    <scope>NUCLEOTIDE SEQUENCE [LARGE SCALE GENOMIC DNA]</scope>
    <source>
        <strain evidence="1 2">B-31</strain>
    </source>
</reference>
<dbReference type="AlphaFoldDB" id="W7TVC8"/>
<organism evidence="1 2">
    <name type="scientific">Nannochloropsis gaditana</name>
    <dbReference type="NCBI Taxonomy" id="72520"/>
    <lineage>
        <taxon>Eukaryota</taxon>
        <taxon>Sar</taxon>
        <taxon>Stramenopiles</taxon>
        <taxon>Ochrophyta</taxon>
        <taxon>Eustigmatophyceae</taxon>
        <taxon>Eustigmatales</taxon>
        <taxon>Monodopsidaceae</taxon>
        <taxon>Nannochloropsis</taxon>
    </lineage>
</organism>
<dbReference type="EMBL" id="AZIL01001306">
    <property type="protein sequence ID" value="EWM24274.1"/>
    <property type="molecule type" value="Genomic_DNA"/>
</dbReference>
<comment type="caution">
    <text evidence="1">The sequence shown here is derived from an EMBL/GenBank/DDBJ whole genome shotgun (WGS) entry which is preliminary data.</text>
</comment>
<protein>
    <submittedName>
        <fullName evidence="1">Uncharacterized protein</fullName>
    </submittedName>
</protein>
<accession>W7TVC8</accession>
<dbReference type="Proteomes" id="UP000019335">
    <property type="component" value="Chromosome 14"/>
</dbReference>
<sequence>MVSYNRHHRGPEESCIMCLHVWVSLAIHVPSSPSGYKVVPNLRRGTYWPHMGLSFHSHSSHSSAMPPSVIANCASASGIDGESTTLATRQFSRPFLRWMRVHEACANTLPPTGLTTGAKRLIAPGSAVH</sequence>